<dbReference type="AlphaFoldDB" id="A0A161YNT9"/>
<dbReference type="SUPFAM" id="SSF51905">
    <property type="entry name" value="FAD/NAD(P)-binding domain"/>
    <property type="match status" value="1"/>
</dbReference>
<dbReference type="Gene3D" id="3.50.50.60">
    <property type="entry name" value="FAD/NAD(P)-binding domain"/>
    <property type="match status" value="1"/>
</dbReference>
<name>A0A161YNT9_9CLOT</name>
<comment type="caution">
    <text evidence="1">The sequence shown here is derived from an EMBL/GenBank/DDBJ whole genome shotgun (WGS) entry which is preliminary data.</text>
</comment>
<dbReference type="PANTHER" id="PTHR43106">
    <property type="entry name" value="DEHYDROGENASE-RELATED"/>
    <property type="match status" value="1"/>
</dbReference>
<dbReference type="InterPro" id="IPR036188">
    <property type="entry name" value="FAD/NAD-bd_sf"/>
</dbReference>
<dbReference type="EMBL" id="LWAE01000002">
    <property type="protein sequence ID" value="KZL92392.1"/>
    <property type="molecule type" value="Genomic_DNA"/>
</dbReference>
<reference evidence="1 2" key="1">
    <citation type="submission" date="2016-04" db="EMBL/GenBank/DDBJ databases">
        <title>Genome sequence of Clostridium magnum DSM 2767.</title>
        <authorList>
            <person name="Poehlein A."/>
            <person name="Uhlig R."/>
            <person name="Fischer R."/>
            <person name="Bahl H."/>
            <person name="Daniel R."/>
        </authorList>
    </citation>
    <scope>NUCLEOTIDE SEQUENCE [LARGE SCALE GENOMIC DNA]</scope>
    <source>
        <strain evidence="1 2">DSM 2767</strain>
    </source>
</reference>
<dbReference type="Proteomes" id="UP000076603">
    <property type="component" value="Unassembled WGS sequence"/>
</dbReference>
<dbReference type="STRING" id="1121326.CLMAG_22010"/>
<dbReference type="OrthoDB" id="9762921at2"/>
<evidence type="ECO:0000313" key="2">
    <source>
        <dbReference type="Proteomes" id="UP000076603"/>
    </source>
</evidence>
<evidence type="ECO:0000313" key="1">
    <source>
        <dbReference type="EMBL" id="KZL92392.1"/>
    </source>
</evidence>
<gene>
    <name evidence="1" type="ORF">CLMAG_22010</name>
</gene>
<dbReference type="PATRIC" id="fig|1121326.3.peg.2194"/>
<proteinExistence type="predicted"/>
<dbReference type="PANTHER" id="PTHR43106:SF1">
    <property type="entry name" value="DEHYDROGENASE-RELATED"/>
    <property type="match status" value="1"/>
</dbReference>
<protein>
    <submittedName>
        <fullName evidence="1">Pyridine nucleotide-disulfide oxidoreductase</fullName>
    </submittedName>
</protein>
<accession>A0A161YNT9</accession>
<keyword evidence="2" id="KW-1185">Reference proteome</keyword>
<sequence length="456" mass="51556">MYDIAIVGTGVSGIFLAYTLLQAEAKLKILMIEKGRKPADRICPIEKELSKKCVDCKICNRLQGFGGMGRSEGKFNYTNDFGGHLGEKIGSEKAINLMEYVDEILCSFGADKVKLYSTENEALSRRAKENNCRILTTKVRHLGTALSYEILNRMYLYLENRVDMKFETDITSIDKMDNVFSLNSKENVFKSKRVVLATGISGGDQFLRYCKSFNIEPCKSRVDLGIRVEMKGDQLNSILKNSFETKIGYEEKEFSATTYCMNPNGRVVKKYQEGLVMADGQNYLETNNPSFNLNFSIFVPKYFSSPYEAKKYARGIIESINKEEGRIVIQRLEDLMKNRQTTKEQLIKNGIQATLEGDGGNLYDEIPTVYINTLLGTFQSIEKLIDTEIDKDTLLYGVDGKFYEPEINTSEHFETKEKGLYVLGDCSGITYSLSQAAASGVYLGRYFSEKLLDDTL</sequence>
<organism evidence="1 2">
    <name type="scientific">Clostridium magnum DSM 2767</name>
    <dbReference type="NCBI Taxonomy" id="1121326"/>
    <lineage>
        <taxon>Bacteria</taxon>
        <taxon>Bacillati</taxon>
        <taxon>Bacillota</taxon>
        <taxon>Clostridia</taxon>
        <taxon>Eubacteriales</taxon>
        <taxon>Clostridiaceae</taxon>
        <taxon>Clostridium</taxon>
    </lineage>
</organism>
<dbReference type="RefSeq" id="WP_066621830.1">
    <property type="nucleotide sequence ID" value="NZ_FQXL01000004.1"/>
</dbReference>